<name>A0A6G7VNN2_9RHOB</name>
<sequence length="258" mass="27623">MSVLFNVEDHVARVTIDRPDRMNAMDSATQTRLAEIWEEIEATPEIRCVVLTGSGDRAFSAGADLKDDSSMSGVDYWKDISATGFGRIALRGTLTTPVIARINGLALGGGLEMAMGCDILIAADTARFGLPEAKVGRLPLDGGMVTLPRLIPRNIAMGMMMTGRMVSAQDMAGYGLVNAVVPAADLDAEVNRWVADILASAPLSVKAIKATARETAHMSIHEAYQHETPQLIAALQSEDADEGVAAFRDKRAPVWRGK</sequence>
<dbReference type="EMBL" id="CP049811">
    <property type="protein sequence ID" value="QIK41631.1"/>
    <property type="molecule type" value="Genomic_DNA"/>
</dbReference>
<protein>
    <submittedName>
        <fullName evidence="4">Crotonase</fullName>
    </submittedName>
</protein>
<dbReference type="Proteomes" id="UP000500791">
    <property type="component" value="Chromosome"/>
</dbReference>
<keyword evidence="2" id="KW-0456">Lyase</keyword>
<evidence type="ECO:0000313" key="4">
    <source>
        <dbReference type="EMBL" id="QIK41631.1"/>
    </source>
</evidence>
<dbReference type="GO" id="GO:0006635">
    <property type="term" value="P:fatty acid beta-oxidation"/>
    <property type="evidence" value="ECO:0007669"/>
    <property type="project" value="TreeGrafter"/>
</dbReference>
<dbReference type="AlphaFoldDB" id="A0A6G7VNN2"/>
<dbReference type="Pfam" id="PF00378">
    <property type="entry name" value="ECH_1"/>
    <property type="match status" value="1"/>
</dbReference>
<dbReference type="InterPro" id="IPR001753">
    <property type="entry name" value="Enoyl-CoA_hydra/iso"/>
</dbReference>
<dbReference type="CDD" id="cd06558">
    <property type="entry name" value="crotonase-like"/>
    <property type="match status" value="1"/>
</dbReference>
<gene>
    <name evidence="4" type="ORF">G8E03_13250</name>
</gene>
<keyword evidence="5" id="KW-1185">Reference proteome</keyword>
<dbReference type="InterPro" id="IPR014748">
    <property type="entry name" value="Enoyl-CoA_hydra_C"/>
</dbReference>
<dbReference type="InterPro" id="IPR018376">
    <property type="entry name" value="Enoyl-CoA_hyd/isom_CS"/>
</dbReference>
<evidence type="ECO:0000313" key="5">
    <source>
        <dbReference type="Proteomes" id="UP000500791"/>
    </source>
</evidence>
<evidence type="ECO:0000256" key="2">
    <source>
        <dbReference type="ARBA" id="ARBA00023239"/>
    </source>
</evidence>
<dbReference type="SUPFAM" id="SSF52096">
    <property type="entry name" value="ClpP/crotonase"/>
    <property type="match status" value="1"/>
</dbReference>
<proteinExistence type="inferred from homology"/>
<reference evidence="4 5" key="1">
    <citation type="submission" date="2020-03" db="EMBL/GenBank/DDBJ databases">
        <title>Complete genome sequence of Monaibacterium sp. ALG8 with diverse plasmids.</title>
        <authorList>
            <person name="Sun C."/>
        </authorList>
    </citation>
    <scope>NUCLEOTIDE SEQUENCE [LARGE SCALE GENOMIC DNA]</scope>
    <source>
        <strain evidence="4 5">ALG8</strain>
    </source>
</reference>
<dbReference type="GO" id="GO:0016829">
    <property type="term" value="F:lyase activity"/>
    <property type="evidence" value="ECO:0007669"/>
    <property type="project" value="UniProtKB-KW"/>
</dbReference>
<accession>A0A6G7VNN2</accession>
<dbReference type="RefSeq" id="WP_166192780.1">
    <property type="nucleotide sequence ID" value="NZ_CP049811.1"/>
</dbReference>
<evidence type="ECO:0000256" key="3">
    <source>
        <dbReference type="RuleBase" id="RU003707"/>
    </source>
</evidence>
<dbReference type="PANTHER" id="PTHR11941">
    <property type="entry name" value="ENOYL-COA HYDRATASE-RELATED"/>
    <property type="match status" value="1"/>
</dbReference>
<dbReference type="KEGG" id="mon:G8E03_13250"/>
<comment type="similarity">
    <text evidence="1 3">Belongs to the enoyl-CoA hydratase/isomerase family.</text>
</comment>
<dbReference type="Gene3D" id="1.10.12.10">
    <property type="entry name" value="Lyase 2-enoyl-coa Hydratase, Chain A, domain 2"/>
    <property type="match status" value="1"/>
</dbReference>
<dbReference type="PROSITE" id="PS00166">
    <property type="entry name" value="ENOYL_COA_HYDRATASE"/>
    <property type="match status" value="1"/>
</dbReference>
<dbReference type="InterPro" id="IPR029045">
    <property type="entry name" value="ClpP/crotonase-like_dom_sf"/>
</dbReference>
<organism evidence="4 5">
    <name type="scientific">Pontivivens nitratireducens</name>
    <dbReference type="NCBI Taxonomy" id="2758038"/>
    <lineage>
        <taxon>Bacteria</taxon>
        <taxon>Pseudomonadati</taxon>
        <taxon>Pseudomonadota</taxon>
        <taxon>Alphaproteobacteria</taxon>
        <taxon>Rhodobacterales</taxon>
        <taxon>Paracoccaceae</taxon>
        <taxon>Pontivivens</taxon>
    </lineage>
</organism>
<dbReference type="PANTHER" id="PTHR11941:SF54">
    <property type="entry name" value="ENOYL-COA HYDRATASE, MITOCHONDRIAL"/>
    <property type="match status" value="1"/>
</dbReference>
<dbReference type="Gene3D" id="3.90.226.10">
    <property type="entry name" value="2-enoyl-CoA Hydratase, Chain A, domain 1"/>
    <property type="match status" value="1"/>
</dbReference>
<evidence type="ECO:0000256" key="1">
    <source>
        <dbReference type="ARBA" id="ARBA00005254"/>
    </source>
</evidence>